<evidence type="ECO:0000256" key="1">
    <source>
        <dbReference type="SAM" id="MobiDB-lite"/>
    </source>
</evidence>
<evidence type="ECO:0000313" key="3">
    <source>
        <dbReference type="Proteomes" id="UP000324222"/>
    </source>
</evidence>
<accession>A0A5B7E450</accession>
<feature type="region of interest" description="Disordered" evidence="1">
    <location>
        <begin position="22"/>
        <end position="44"/>
    </location>
</feature>
<dbReference type="AlphaFoldDB" id="A0A5B7E450"/>
<gene>
    <name evidence="2" type="ORF">E2C01_022022</name>
</gene>
<keyword evidence="3" id="KW-1185">Reference proteome</keyword>
<comment type="caution">
    <text evidence="2">The sequence shown here is derived from an EMBL/GenBank/DDBJ whole genome shotgun (WGS) entry which is preliminary data.</text>
</comment>
<reference evidence="2 3" key="1">
    <citation type="submission" date="2019-05" db="EMBL/GenBank/DDBJ databases">
        <title>Another draft genome of Portunus trituberculatus and its Hox gene families provides insights of decapod evolution.</title>
        <authorList>
            <person name="Jeong J.-H."/>
            <person name="Song I."/>
            <person name="Kim S."/>
            <person name="Choi T."/>
            <person name="Kim D."/>
            <person name="Ryu S."/>
            <person name="Kim W."/>
        </authorList>
    </citation>
    <scope>NUCLEOTIDE SEQUENCE [LARGE SCALE GENOMIC DNA]</scope>
    <source>
        <tissue evidence="2">Muscle</tissue>
    </source>
</reference>
<sequence>MVGTTDNPIQIDEASIAGRRKYNRGRMLNGDNAPLSEENDAEQENNRTMGVELMGIGFMVLKKTQTVGSLRGQKNHPKARDKCLNTFLLKEVKS</sequence>
<dbReference type="Proteomes" id="UP000324222">
    <property type="component" value="Unassembled WGS sequence"/>
</dbReference>
<protein>
    <submittedName>
        <fullName evidence="2">Uncharacterized protein</fullName>
    </submittedName>
</protein>
<organism evidence="2 3">
    <name type="scientific">Portunus trituberculatus</name>
    <name type="common">Swimming crab</name>
    <name type="synonym">Neptunus trituberculatus</name>
    <dbReference type="NCBI Taxonomy" id="210409"/>
    <lineage>
        <taxon>Eukaryota</taxon>
        <taxon>Metazoa</taxon>
        <taxon>Ecdysozoa</taxon>
        <taxon>Arthropoda</taxon>
        <taxon>Crustacea</taxon>
        <taxon>Multicrustacea</taxon>
        <taxon>Malacostraca</taxon>
        <taxon>Eumalacostraca</taxon>
        <taxon>Eucarida</taxon>
        <taxon>Decapoda</taxon>
        <taxon>Pleocyemata</taxon>
        <taxon>Brachyura</taxon>
        <taxon>Eubrachyura</taxon>
        <taxon>Portunoidea</taxon>
        <taxon>Portunidae</taxon>
        <taxon>Portuninae</taxon>
        <taxon>Portunus</taxon>
    </lineage>
</organism>
<proteinExistence type="predicted"/>
<name>A0A5B7E450_PORTR</name>
<evidence type="ECO:0000313" key="2">
    <source>
        <dbReference type="EMBL" id="MPC28811.1"/>
    </source>
</evidence>
<dbReference type="EMBL" id="VSRR010001970">
    <property type="protein sequence ID" value="MPC28811.1"/>
    <property type="molecule type" value="Genomic_DNA"/>
</dbReference>